<comment type="caution">
    <text evidence="2">The sequence shown here is derived from an EMBL/GenBank/DDBJ whole genome shotgun (WGS) entry which is preliminary data.</text>
</comment>
<protein>
    <submittedName>
        <fullName evidence="2">Uncharacterized protein</fullName>
    </submittedName>
</protein>
<feature type="transmembrane region" description="Helical" evidence="1">
    <location>
        <begin position="17"/>
        <end position="41"/>
    </location>
</feature>
<reference evidence="2" key="1">
    <citation type="journal article" date="2024" name="Int. J. Syst. Evol. Microbiol.">
        <title>Polycladomyces zharkentensis sp. nov., a novel thermophilic cellulose- and starch-degrading member of the Bacillota from a geothermal aquifer in Kazakhstan.</title>
        <authorList>
            <person name="Mashzhan A."/>
            <person name="Kistaubayeva A."/>
            <person name="Javier-Lopez R."/>
            <person name="Bissenova U."/>
            <person name="Bissenbay A."/>
            <person name="Birkeland N.K."/>
        </authorList>
    </citation>
    <scope>NUCLEOTIDE SEQUENCE</scope>
    <source>
        <strain evidence="2">ZKZ2T</strain>
    </source>
</reference>
<sequence length="134" mass="15219">MFGFAHLPTGRSRQNGFALPMVLAVTMMLFLLLTAAVSSLADNRDDTMWQWEMTQAQYAAETGIARIQSMLAERRTVQGTLSFNWDGTKVRVLARPGPSGYWSVTAVGERRSGIVQTVRVVLENRRWTIIRWER</sequence>
<dbReference type="EMBL" id="JAFHAP010000004">
    <property type="protein sequence ID" value="MBN2908444.1"/>
    <property type="molecule type" value="Genomic_DNA"/>
</dbReference>
<dbReference type="RefSeq" id="WP_205492590.1">
    <property type="nucleotide sequence ID" value="NZ_JAFHAP010000004.1"/>
</dbReference>
<dbReference type="Proteomes" id="UP001177120">
    <property type="component" value="Unassembled WGS sequence"/>
</dbReference>
<keyword evidence="1" id="KW-0472">Membrane</keyword>
<keyword evidence="1" id="KW-1133">Transmembrane helix</keyword>
<evidence type="ECO:0000313" key="3">
    <source>
        <dbReference type="Proteomes" id="UP001177120"/>
    </source>
</evidence>
<organism evidence="2 3">
    <name type="scientific">Polycladomyces zharkentensis</name>
    <dbReference type="NCBI Taxonomy" id="2807616"/>
    <lineage>
        <taxon>Bacteria</taxon>
        <taxon>Bacillati</taxon>
        <taxon>Bacillota</taxon>
        <taxon>Bacilli</taxon>
        <taxon>Bacillales</taxon>
        <taxon>Thermoactinomycetaceae</taxon>
        <taxon>Polycladomyces</taxon>
    </lineage>
</organism>
<keyword evidence="1" id="KW-0812">Transmembrane</keyword>
<evidence type="ECO:0000256" key="1">
    <source>
        <dbReference type="SAM" id="Phobius"/>
    </source>
</evidence>
<name>A0ABS2WG93_9BACL</name>
<keyword evidence="3" id="KW-1185">Reference proteome</keyword>
<evidence type="ECO:0000313" key="2">
    <source>
        <dbReference type="EMBL" id="MBN2908444.1"/>
    </source>
</evidence>
<gene>
    <name evidence="2" type="ORF">JQC72_02780</name>
</gene>
<accession>A0ABS2WG93</accession>
<proteinExistence type="predicted"/>